<dbReference type="EMBL" id="CAAALY010260172">
    <property type="protein sequence ID" value="VEL39129.1"/>
    <property type="molecule type" value="Genomic_DNA"/>
</dbReference>
<dbReference type="AlphaFoldDB" id="A0A3S5CQ52"/>
<reference evidence="1" key="1">
    <citation type="submission" date="2018-11" db="EMBL/GenBank/DDBJ databases">
        <authorList>
            <consortium name="Pathogen Informatics"/>
        </authorList>
    </citation>
    <scope>NUCLEOTIDE SEQUENCE</scope>
</reference>
<keyword evidence="2" id="KW-1185">Reference proteome</keyword>
<gene>
    <name evidence="1" type="ORF">PXEA_LOCUS32569</name>
</gene>
<comment type="caution">
    <text evidence="1">The sequence shown here is derived from an EMBL/GenBank/DDBJ whole genome shotgun (WGS) entry which is preliminary data.</text>
</comment>
<evidence type="ECO:0000313" key="1">
    <source>
        <dbReference type="EMBL" id="VEL39129.1"/>
    </source>
</evidence>
<accession>A0A3S5CQ52</accession>
<organism evidence="1 2">
    <name type="scientific">Protopolystoma xenopodis</name>
    <dbReference type="NCBI Taxonomy" id="117903"/>
    <lineage>
        <taxon>Eukaryota</taxon>
        <taxon>Metazoa</taxon>
        <taxon>Spiralia</taxon>
        <taxon>Lophotrochozoa</taxon>
        <taxon>Platyhelminthes</taxon>
        <taxon>Monogenea</taxon>
        <taxon>Polyopisthocotylea</taxon>
        <taxon>Polystomatidea</taxon>
        <taxon>Polystomatidae</taxon>
        <taxon>Protopolystoma</taxon>
    </lineage>
</organism>
<dbReference type="Proteomes" id="UP000784294">
    <property type="component" value="Unassembled WGS sequence"/>
</dbReference>
<name>A0A3S5CQ52_9PLAT</name>
<proteinExistence type="predicted"/>
<protein>
    <submittedName>
        <fullName evidence="1">Uncharacterized protein</fullName>
    </submittedName>
</protein>
<evidence type="ECO:0000313" key="2">
    <source>
        <dbReference type="Proteomes" id="UP000784294"/>
    </source>
</evidence>
<sequence>MGSPKHSFSSTRRRRRIPLDQPSIGLAEIFFLTLSTRQTSFDSGENRPRFRPSYDGHHQSRWYHPLNHIEANELRKLYADDARHTTDEKLAGFCRNRSRLFRKQRRQECSSKTVRQLVFWSDRPSNLFTRRCYSK</sequence>